<reference evidence="1 2" key="1">
    <citation type="submission" date="2020-07" db="EMBL/GenBank/DDBJ databases">
        <title>Huge and variable diversity of episymbiotic CPR bacteria and DPANN archaea in groundwater ecosystems.</title>
        <authorList>
            <person name="He C.Y."/>
            <person name="Keren R."/>
            <person name="Whittaker M."/>
            <person name="Farag I.F."/>
            <person name="Doudna J."/>
            <person name="Cate J.H.D."/>
            <person name="Banfield J.F."/>
        </authorList>
    </citation>
    <scope>NUCLEOTIDE SEQUENCE [LARGE SCALE GENOMIC DNA]</scope>
    <source>
        <strain evidence="1">NC_groundwater_70_Ag_B-0.1um_54_66</strain>
    </source>
</reference>
<dbReference type="InterPro" id="IPR019285">
    <property type="entry name" value="DUF2336"/>
</dbReference>
<dbReference type="EMBL" id="CP066681">
    <property type="protein sequence ID" value="QQG35660.1"/>
    <property type="molecule type" value="Genomic_DNA"/>
</dbReference>
<accession>A0A7T5R187</accession>
<proteinExistence type="predicted"/>
<dbReference type="Pfam" id="PF10098">
    <property type="entry name" value="DUF2336"/>
    <property type="match status" value="1"/>
</dbReference>
<organism evidence="1 2">
    <name type="scientific">Micavibrio aeruginosavorus</name>
    <dbReference type="NCBI Taxonomy" id="349221"/>
    <lineage>
        <taxon>Bacteria</taxon>
        <taxon>Pseudomonadati</taxon>
        <taxon>Bdellovibrionota</taxon>
        <taxon>Bdellovibrionia</taxon>
        <taxon>Bdellovibrionales</taxon>
        <taxon>Pseudobdellovibrionaceae</taxon>
        <taxon>Micavibrio</taxon>
    </lineage>
</organism>
<name>A0A7T5R187_9BACT</name>
<evidence type="ECO:0000313" key="1">
    <source>
        <dbReference type="EMBL" id="QQG35660.1"/>
    </source>
</evidence>
<sequence>MDMRLFDKSPQVASLLVRLYDSHKVYDLARADDPLARAELTSAVTELLESHVHLNSREQELLSDVLIGLMRQAEADLRAALAERLSVIESAPLRLVLNLANDDIEVARPVLSRSAVLSDLDLIYIVKSRGPAHWQAIASRENLSPHIIDVLADKKDKGTAIALSENERIRLTHHALEILSGMAREHEDVAKPLLMRPEMPEAIVRKLYDYVSQDLRNYIRDYYGIFSGEVASAIDEIMLEFSSAEHEDRFMPNDRVLLAAHQFAAKGKLTLSMMMQTLKRGQITSFIAMFSVYTGIPAHTIHDYLRQSCGKGIAVICRAHGIQKNDFAMIYLLSNRMRSEHRIISQADMMDVIAYFDKIRPEVAQRLVRSKAEITCEG</sequence>
<gene>
    <name evidence="1" type="ORF">HYS17_09065</name>
</gene>
<evidence type="ECO:0000313" key="2">
    <source>
        <dbReference type="Proteomes" id="UP000595362"/>
    </source>
</evidence>
<dbReference type="Proteomes" id="UP000595362">
    <property type="component" value="Chromosome"/>
</dbReference>
<dbReference type="AlphaFoldDB" id="A0A7T5R187"/>
<protein>
    <submittedName>
        <fullName evidence="1">DUF2336 domain-containing protein</fullName>
    </submittedName>
</protein>